<dbReference type="Proteomes" id="UP000006038">
    <property type="component" value="Chromosome 4"/>
</dbReference>
<dbReference type="AlphaFoldDB" id="J3LXI2"/>
<dbReference type="Gramene" id="OB04G18570.1">
    <property type="protein sequence ID" value="OB04G18570.1"/>
    <property type="gene ID" value="OB04G18570"/>
</dbReference>
<organism evidence="2">
    <name type="scientific">Oryza brachyantha</name>
    <name type="common">malo sina</name>
    <dbReference type="NCBI Taxonomy" id="4533"/>
    <lineage>
        <taxon>Eukaryota</taxon>
        <taxon>Viridiplantae</taxon>
        <taxon>Streptophyta</taxon>
        <taxon>Embryophyta</taxon>
        <taxon>Tracheophyta</taxon>
        <taxon>Spermatophyta</taxon>
        <taxon>Magnoliopsida</taxon>
        <taxon>Liliopsida</taxon>
        <taxon>Poales</taxon>
        <taxon>Poaceae</taxon>
        <taxon>BOP clade</taxon>
        <taxon>Oryzoideae</taxon>
        <taxon>Oryzeae</taxon>
        <taxon>Oryzinae</taxon>
        <taxon>Oryza</taxon>
    </lineage>
</organism>
<dbReference type="HOGENOM" id="CLU_1322701_0_0_1"/>
<evidence type="ECO:0000256" key="1">
    <source>
        <dbReference type="SAM" id="MobiDB-lite"/>
    </source>
</evidence>
<feature type="compositionally biased region" description="Acidic residues" evidence="1">
    <location>
        <begin position="120"/>
        <end position="131"/>
    </location>
</feature>
<evidence type="ECO:0000313" key="2">
    <source>
        <dbReference type="EnsemblPlants" id="OB04G18570.1"/>
    </source>
</evidence>
<accession>J3LXI2</accession>
<reference evidence="2" key="1">
    <citation type="journal article" date="2013" name="Nat. Commun.">
        <title>Whole-genome sequencing of Oryza brachyantha reveals mechanisms underlying Oryza genome evolution.</title>
        <authorList>
            <person name="Chen J."/>
            <person name="Huang Q."/>
            <person name="Gao D."/>
            <person name="Wang J."/>
            <person name="Lang Y."/>
            <person name="Liu T."/>
            <person name="Li B."/>
            <person name="Bai Z."/>
            <person name="Luis Goicoechea J."/>
            <person name="Liang C."/>
            <person name="Chen C."/>
            <person name="Zhang W."/>
            <person name="Sun S."/>
            <person name="Liao Y."/>
            <person name="Zhang X."/>
            <person name="Yang L."/>
            <person name="Song C."/>
            <person name="Wang M."/>
            <person name="Shi J."/>
            <person name="Liu G."/>
            <person name="Liu J."/>
            <person name="Zhou H."/>
            <person name="Zhou W."/>
            <person name="Yu Q."/>
            <person name="An N."/>
            <person name="Chen Y."/>
            <person name="Cai Q."/>
            <person name="Wang B."/>
            <person name="Liu B."/>
            <person name="Min J."/>
            <person name="Huang Y."/>
            <person name="Wu H."/>
            <person name="Li Z."/>
            <person name="Zhang Y."/>
            <person name="Yin Y."/>
            <person name="Song W."/>
            <person name="Jiang J."/>
            <person name="Jackson S.A."/>
            <person name="Wing R.A."/>
            <person name="Wang J."/>
            <person name="Chen M."/>
        </authorList>
    </citation>
    <scope>NUCLEOTIDE SEQUENCE [LARGE SCALE GENOMIC DNA]</scope>
    <source>
        <strain evidence="2">cv. IRGC 101232</strain>
    </source>
</reference>
<sequence>MIGDVRSFLTVSPTSCSQLAVLRGIRQWSIRGLSEFPPGNIRGSSKLTYNRRLTLATNTDAAGGDQPEVVTSATGGKVFSGKWQVDEPDSLTIAPPSSAPSKCFAGSRFWTLGGISKSLDEEDEPTEPELDVESREGRDSDAVFLERAMAEGFTLDEVLRAGEHLLLAPKHIPRSCSKNKRVGRNGELARRIVDEVASQNDIRCKPWR</sequence>
<protein>
    <submittedName>
        <fullName evidence="2">Uncharacterized protein</fullName>
    </submittedName>
</protein>
<keyword evidence="3" id="KW-1185">Reference proteome</keyword>
<proteinExistence type="predicted"/>
<dbReference type="EnsemblPlants" id="OB04G18570.1">
    <property type="protein sequence ID" value="OB04G18570.1"/>
    <property type="gene ID" value="OB04G18570"/>
</dbReference>
<name>J3LXI2_ORYBR</name>
<reference evidence="2" key="2">
    <citation type="submission" date="2013-04" db="UniProtKB">
        <authorList>
            <consortium name="EnsemblPlants"/>
        </authorList>
    </citation>
    <scope>IDENTIFICATION</scope>
</reference>
<evidence type="ECO:0000313" key="3">
    <source>
        <dbReference type="Proteomes" id="UP000006038"/>
    </source>
</evidence>
<feature type="region of interest" description="Disordered" evidence="1">
    <location>
        <begin position="116"/>
        <end position="137"/>
    </location>
</feature>